<keyword evidence="5" id="KW-1185">Reference proteome</keyword>
<dbReference type="GO" id="GO:0032259">
    <property type="term" value="P:methylation"/>
    <property type="evidence" value="ECO:0007669"/>
    <property type="project" value="UniProtKB-KW"/>
</dbReference>
<dbReference type="PANTHER" id="PTHR11579">
    <property type="entry name" value="PROTEIN-L-ISOASPARTATE O-METHYLTRANSFERASE"/>
    <property type="match status" value="1"/>
</dbReference>
<dbReference type="EMBL" id="BKCM01000005">
    <property type="protein sequence ID" value="GER00592.1"/>
    <property type="molecule type" value="Genomic_DNA"/>
</dbReference>
<gene>
    <name evidence="4" type="ORF">JCM17845_12150</name>
</gene>
<dbReference type="AlphaFoldDB" id="A0A5A7MXB6"/>
<dbReference type="InterPro" id="IPR029063">
    <property type="entry name" value="SAM-dependent_MTases_sf"/>
</dbReference>
<keyword evidence="4" id="KW-0808">Transferase</keyword>
<protein>
    <recommendedName>
        <fullName evidence="2">Protein-L-isoaspartate O-methyltransferase</fullName>
    </recommendedName>
    <alternativeName>
        <fullName evidence="3">Protein L-isoaspartyl methyltransferase</fullName>
    </alternativeName>
</protein>
<comment type="similarity">
    <text evidence="1">Belongs to the methyltransferase superfamily. L-isoaspartyl/D-aspartyl protein methyltransferase family.</text>
</comment>
<dbReference type="SUPFAM" id="SSF53335">
    <property type="entry name" value="S-adenosyl-L-methionine-dependent methyltransferases"/>
    <property type="match status" value="1"/>
</dbReference>
<dbReference type="Gene3D" id="3.40.50.150">
    <property type="entry name" value="Vaccinia Virus protein VP39"/>
    <property type="match status" value="1"/>
</dbReference>
<dbReference type="Proteomes" id="UP000325187">
    <property type="component" value="Unassembled WGS sequence"/>
</dbReference>
<name>A0A5A7MXB6_9PROT</name>
<dbReference type="CDD" id="cd02440">
    <property type="entry name" value="AdoMet_MTases"/>
    <property type="match status" value="1"/>
</dbReference>
<keyword evidence="4" id="KW-0489">Methyltransferase</keyword>
<proteinExistence type="inferred from homology"/>
<dbReference type="Pfam" id="PF01135">
    <property type="entry name" value="PCMT"/>
    <property type="match status" value="1"/>
</dbReference>
<dbReference type="PANTHER" id="PTHR11579:SF18">
    <property type="entry name" value="PROTEIN-L-ISOASPARTATE O-METHYLTRANSFERASE"/>
    <property type="match status" value="1"/>
</dbReference>
<accession>A0A5A7MXB6</accession>
<dbReference type="InterPro" id="IPR000682">
    <property type="entry name" value="PCMT"/>
</dbReference>
<sequence length="235" mass="25247">MMRNAAMSKASAEDSSKAVRLAMIEGQIRPNRVSDERVLDAIRTVPREQFVPKFLRGVAYLDEDLEIAEGRYLMEPMVFARLVMAADIKPDDVVLDIGAATGYSTAVLSRLAETVVTVEEDADLAGKASTKLSEQGCDNAVVIEGKLVVGAPDHGPFDVIVINGAVETIADSLMAQLADHGRLVCVRQQDGVSRGVVFTKTSAGDGAEKAVGARELFDAFTPVLPGFSKKETFRF</sequence>
<evidence type="ECO:0000313" key="5">
    <source>
        <dbReference type="Proteomes" id="UP000325187"/>
    </source>
</evidence>
<dbReference type="GO" id="GO:0004719">
    <property type="term" value="F:protein-L-isoaspartate (D-aspartate) O-methyltransferase activity"/>
    <property type="evidence" value="ECO:0007669"/>
    <property type="project" value="InterPro"/>
</dbReference>
<evidence type="ECO:0000256" key="3">
    <source>
        <dbReference type="ARBA" id="ARBA00030757"/>
    </source>
</evidence>
<reference evidence="4 5" key="1">
    <citation type="submission" date="2019-09" db="EMBL/GenBank/DDBJ databases">
        <title>NBRP : Genome information of microbial organism related human and environment.</title>
        <authorList>
            <person name="Hattori M."/>
            <person name="Oshima K."/>
            <person name="Inaba H."/>
            <person name="Suda W."/>
            <person name="Sakamoto M."/>
            <person name="Iino T."/>
            <person name="Kitahara M."/>
            <person name="Oshida Y."/>
            <person name="Iida T."/>
            <person name="Kudo T."/>
            <person name="Itoh T."/>
            <person name="Ohkuma M."/>
        </authorList>
    </citation>
    <scope>NUCLEOTIDE SEQUENCE [LARGE SCALE GENOMIC DNA]</scope>
    <source>
        <strain evidence="4 5">Mie-1</strain>
    </source>
</reference>
<evidence type="ECO:0000256" key="2">
    <source>
        <dbReference type="ARBA" id="ARBA00013346"/>
    </source>
</evidence>
<evidence type="ECO:0000313" key="4">
    <source>
        <dbReference type="EMBL" id="GER00592.1"/>
    </source>
</evidence>
<organism evidence="4 5">
    <name type="scientific">Iodidimonas gelatinilytica</name>
    <dbReference type="NCBI Taxonomy" id="1236966"/>
    <lineage>
        <taxon>Bacteria</taxon>
        <taxon>Pseudomonadati</taxon>
        <taxon>Pseudomonadota</taxon>
        <taxon>Alphaproteobacteria</taxon>
        <taxon>Iodidimonadales</taxon>
        <taxon>Iodidimonadaceae</taxon>
        <taxon>Iodidimonas</taxon>
    </lineage>
</organism>
<evidence type="ECO:0000256" key="1">
    <source>
        <dbReference type="ARBA" id="ARBA00005369"/>
    </source>
</evidence>
<dbReference type="GO" id="GO:0005737">
    <property type="term" value="C:cytoplasm"/>
    <property type="evidence" value="ECO:0007669"/>
    <property type="project" value="TreeGrafter"/>
</dbReference>
<comment type="caution">
    <text evidence="4">The sequence shown here is derived from an EMBL/GenBank/DDBJ whole genome shotgun (WGS) entry which is preliminary data.</text>
</comment>